<evidence type="ECO:0000313" key="5">
    <source>
        <dbReference type="Proteomes" id="UP001364617"/>
    </source>
</evidence>
<dbReference type="InterPro" id="IPR013106">
    <property type="entry name" value="Ig_V-set"/>
</dbReference>
<protein>
    <recommendedName>
        <fullName evidence="3">Ig-like domain-containing protein</fullName>
    </recommendedName>
</protein>
<evidence type="ECO:0000256" key="2">
    <source>
        <dbReference type="SAM" id="SignalP"/>
    </source>
</evidence>
<feature type="transmembrane region" description="Helical" evidence="1">
    <location>
        <begin position="152"/>
        <end position="177"/>
    </location>
</feature>
<dbReference type="AlphaFoldDB" id="A0AAN9H2J4"/>
<dbReference type="InterPro" id="IPR003599">
    <property type="entry name" value="Ig_sub"/>
</dbReference>
<dbReference type="InterPro" id="IPR013783">
    <property type="entry name" value="Ig-like_fold"/>
</dbReference>
<accession>A0AAN9H2J4</accession>
<keyword evidence="2" id="KW-0732">Signal</keyword>
<dbReference type="InterPro" id="IPR007110">
    <property type="entry name" value="Ig-like_dom"/>
</dbReference>
<dbReference type="PANTHER" id="PTHR15193">
    <property type="entry name" value="CD83 ANTIGEN"/>
    <property type="match status" value="1"/>
</dbReference>
<reference evidence="4 5" key="1">
    <citation type="submission" date="2024-02" db="EMBL/GenBank/DDBJ databases">
        <title>Chromosome-level genome assembly of the Eurasian Minnow (Phoxinus phoxinus).</title>
        <authorList>
            <person name="Oriowo T.O."/>
            <person name="Martin S."/>
            <person name="Stange M."/>
            <person name="Chrysostomakis Y."/>
            <person name="Brown T."/>
            <person name="Winkler S."/>
            <person name="Kukowka S."/>
            <person name="Myers E.W."/>
            <person name="Bohne A."/>
        </authorList>
    </citation>
    <scope>NUCLEOTIDE SEQUENCE [LARGE SCALE GENOMIC DNA]</scope>
    <source>
        <strain evidence="4">ZFMK-TIS-60720</strain>
        <tissue evidence="4">Whole Organism</tissue>
    </source>
</reference>
<evidence type="ECO:0000259" key="3">
    <source>
        <dbReference type="PROSITE" id="PS50835"/>
    </source>
</evidence>
<dbReference type="SMART" id="SM00409">
    <property type="entry name" value="IG"/>
    <property type="match status" value="1"/>
</dbReference>
<keyword evidence="1" id="KW-1133">Transmembrane helix</keyword>
<proteinExistence type="predicted"/>
<gene>
    <name evidence="4" type="ORF">R3I93_013770</name>
</gene>
<dbReference type="SUPFAM" id="SSF48726">
    <property type="entry name" value="Immunoglobulin"/>
    <property type="match status" value="1"/>
</dbReference>
<keyword evidence="1" id="KW-0812">Transmembrane</keyword>
<evidence type="ECO:0000256" key="1">
    <source>
        <dbReference type="SAM" id="Phobius"/>
    </source>
</evidence>
<sequence length="204" mass="22427">MGKQNISALLLFAMAALHCGISESMDSIKGNCNDVVRLPCKATDRTTTYRYVIWYKIERTPIPIIKRKNGVDTHFSNFTSVSLGEKVALELHNVQPSDSGEYKCYLAAEVGGRNDDSFITLNISECLQEVSTVYPSTMIPDDTCPAVEDITVLWAVLGLSLFSMAKIILCIVTVGVCNRVIFSTTRRKQEVGGSKTGTRSSCKD</sequence>
<organism evidence="4 5">
    <name type="scientific">Phoxinus phoxinus</name>
    <name type="common">Eurasian minnow</name>
    <dbReference type="NCBI Taxonomy" id="58324"/>
    <lineage>
        <taxon>Eukaryota</taxon>
        <taxon>Metazoa</taxon>
        <taxon>Chordata</taxon>
        <taxon>Craniata</taxon>
        <taxon>Vertebrata</taxon>
        <taxon>Euteleostomi</taxon>
        <taxon>Actinopterygii</taxon>
        <taxon>Neopterygii</taxon>
        <taxon>Teleostei</taxon>
        <taxon>Ostariophysi</taxon>
        <taxon>Cypriniformes</taxon>
        <taxon>Leuciscidae</taxon>
        <taxon>Phoxininae</taxon>
        <taxon>Phoxinus</taxon>
    </lineage>
</organism>
<dbReference type="EMBL" id="JAYKXH010000014">
    <property type="protein sequence ID" value="KAK7146135.1"/>
    <property type="molecule type" value="Genomic_DNA"/>
</dbReference>
<dbReference type="PROSITE" id="PS50835">
    <property type="entry name" value="IG_LIKE"/>
    <property type="match status" value="1"/>
</dbReference>
<evidence type="ECO:0000313" key="4">
    <source>
        <dbReference type="EMBL" id="KAK7146135.1"/>
    </source>
</evidence>
<keyword evidence="5" id="KW-1185">Reference proteome</keyword>
<keyword evidence="1" id="KW-0472">Membrane</keyword>
<dbReference type="InterPro" id="IPR036179">
    <property type="entry name" value="Ig-like_dom_sf"/>
</dbReference>
<feature type="signal peptide" evidence="2">
    <location>
        <begin position="1"/>
        <end position="24"/>
    </location>
</feature>
<dbReference type="Pfam" id="PF07686">
    <property type="entry name" value="V-set"/>
    <property type="match status" value="1"/>
</dbReference>
<dbReference type="Proteomes" id="UP001364617">
    <property type="component" value="Unassembled WGS sequence"/>
</dbReference>
<dbReference type="PANTHER" id="PTHR15193:SF2">
    <property type="match status" value="1"/>
</dbReference>
<feature type="chain" id="PRO_5042889804" description="Ig-like domain-containing protein" evidence="2">
    <location>
        <begin position="25"/>
        <end position="204"/>
    </location>
</feature>
<feature type="domain" description="Ig-like" evidence="3">
    <location>
        <begin position="33"/>
        <end position="120"/>
    </location>
</feature>
<dbReference type="Gene3D" id="2.60.40.10">
    <property type="entry name" value="Immunoglobulins"/>
    <property type="match status" value="1"/>
</dbReference>
<comment type="caution">
    <text evidence="4">The sequence shown here is derived from an EMBL/GenBank/DDBJ whole genome shotgun (WGS) entry which is preliminary data.</text>
</comment>
<name>A0AAN9H2J4_9TELE</name>